<gene>
    <name evidence="5" type="ORF">Kalk_08745</name>
</gene>
<dbReference type="Gene3D" id="1.20.1250.20">
    <property type="entry name" value="MFS general substrate transporter like domains"/>
    <property type="match status" value="1"/>
</dbReference>
<feature type="transmembrane region" description="Helical" evidence="4">
    <location>
        <begin position="98"/>
        <end position="119"/>
    </location>
</feature>
<keyword evidence="6" id="KW-1185">Reference proteome</keyword>
<feature type="transmembrane region" description="Helical" evidence="4">
    <location>
        <begin position="369"/>
        <end position="389"/>
    </location>
</feature>
<evidence type="ECO:0000256" key="3">
    <source>
        <dbReference type="ARBA" id="ARBA00023136"/>
    </source>
</evidence>
<dbReference type="Pfam" id="PF07690">
    <property type="entry name" value="MFS_1"/>
    <property type="match status" value="1"/>
</dbReference>
<dbReference type="InterPro" id="IPR036259">
    <property type="entry name" value="MFS_trans_sf"/>
</dbReference>
<protein>
    <recommendedName>
        <fullName evidence="7">Major facilitator superfamily (MFS) profile domain-containing protein</fullName>
    </recommendedName>
</protein>
<name>A0A2K9LNX7_9GAMM</name>
<feature type="transmembrane region" description="Helical" evidence="4">
    <location>
        <begin position="36"/>
        <end position="56"/>
    </location>
</feature>
<dbReference type="InterPro" id="IPR011701">
    <property type="entry name" value="MFS"/>
</dbReference>
<evidence type="ECO:0000256" key="4">
    <source>
        <dbReference type="SAM" id="Phobius"/>
    </source>
</evidence>
<evidence type="ECO:0000256" key="1">
    <source>
        <dbReference type="ARBA" id="ARBA00022692"/>
    </source>
</evidence>
<evidence type="ECO:0000256" key="2">
    <source>
        <dbReference type="ARBA" id="ARBA00022989"/>
    </source>
</evidence>
<keyword evidence="2 4" id="KW-1133">Transmembrane helix</keyword>
<evidence type="ECO:0000313" key="6">
    <source>
        <dbReference type="Proteomes" id="UP000235116"/>
    </source>
</evidence>
<evidence type="ECO:0000313" key="5">
    <source>
        <dbReference type="EMBL" id="AUM12504.1"/>
    </source>
</evidence>
<evidence type="ECO:0008006" key="7">
    <source>
        <dbReference type="Google" id="ProtNLM"/>
    </source>
</evidence>
<proteinExistence type="predicted"/>
<dbReference type="GO" id="GO:0022857">
    <property type="term" value="F:transmembrane transporter activity"/>
    <property type="evidence" value="ECO:0007669"/>
    <property type="project" value="InterPro"/>
</dbReference>
<dbReference type="EMBL" id="CP022684">
    <property type="protein sequence ID" value="AUM12504.1"/>
    <property type="molecule type" value="Genomic_DNA"/>
</dbReference>
<dbReference type="Proteomes" id="UP000235116">
    <property type="component" value="Chromosome"/>
</dbReference>
<feature type="transmembrane region" description="Helical" evidence="4">
    <location>
        <begin position="131"/>
        <end position="151"/>
    </location>
</feature>
<feature type="transmembrane region" description="Helical" evidence="4">
    <location>
        <begin position="172"/>
        <end position="190"/>
    </location>
</feature>
<accession>A0A2K9LNX7</accession>
<feature type="transmembrane region" description="Helical" evidence="4">
    <location>
        <begin position="235"/>
        <end position="254"/>
    </location>
</feature>
<dbReference type="KEGG" id="kak:Kalk_08745"/>
<reference evidence="6" key="1">
    <citation type="submission" date="2017-08" db="EMBL/GenBank/DDBJ databases">
        <title>Direct submision.</title>
        <authorList>
            <person name="Kim S.-J."/>
            <person name="Rhee S.-K."/>
        </authorList>
    </citation>
    <scope>NUCLEOTIDE SEQUENCE [LARGE SCALE GENOMIC DNA]</scope>
    <source>
        <strain evidence="6">GI5</strain>
    </source>
</reference>
<dbReference type="SUPFAM" id="SSF103473">
    <property type="entry name" value="MFS general substrate transporter"/>
    <property type="match status" value="1"/>
</dbReference>
<dbReference type="AlphaFoldDB" id="A0A2K9LNX7"/>
<feature type="transmembrane region" description="Helical" evidence="4">
    <location>
        <begin position="68"/>
        <end position="89"/>
    </location>
</feature>
<dbReference type="PANTHER" id="PTHR23546">
    <property type="entry name" value="TRANSPORT PROTEIN"/>
    <property type="match status" value="1"/>
</dbReference>
<dbReference type="PANTHER" id="PTHR23546:SF1">
    <property type="entry name" value="MEMBRANE PROTEIN"/>
    <property type="match status" value="1"/>
</dbReference>
<feature type="transmembrane region" description="Helical" evidence="4">
    <location>
        <begin position="274"/>
        <end position="293"/>
    </location>
</feature>
<feature type="transmembrane region" description="Helical" evidence="4">
    <location>
        <begin position="305"/>
        <end position="322"/>
    </location>
</feature>
<organism evidence="5 6">
    <name type="scientific">Ketobacter alkanivorans</name>
    <dbReference type="NCBI Taxonomy" id="1917421"/>
    <lineage>
        <taxon>Bacteria</taxon>
        <taxon>Pseudomonadati</taxon>
        <taxon>Pseudomonadota</taxon>
        <taxon>Gammaproteobacteria</taxon>
        <taxon>Pseudomonadales</taxon>
        <taxon>Ketobacteraceae</taxon>
        <taxon>Ketobacter</taxon>
    </lineage>
</organism>
<keyword evidence="1 4" id="KW-0812">Transmembrane</keyword>
<feature type="transmembrane region" description="Helical" evidence="4">
    <location>
        <begin position="328"/>
        <end position="349"/>
    </location>
</feature>
<keyword evidence="3 4" id="KW-0472">Membrane</keyword>
<sequence length="417" mass="44891">MYDYQMQTIIIQSNVGATTEAPKGGNLVDDTQVRRLSWAVGPMGLSQSAMLVYLPLLVSNTDLDYQHWAQLFAAGMLTYLVGAIAWPLLLPRLGHRRMLWIGLGGFAISMMLFGATLWMRDSGVLTRDENLMGLILSRLLYGVFASSLLPVTQSWSAQLSQPQQRLAAFSRISQQLALSRALGPILAAAAGWLHWLLLPVLLALLPLILITKLAGSPEPTRPNSQLALGKTLRGLIPPPWLGVIAIATTAIASSLQFQLSPALAVLTSASAEHISLTIALLMTAAAALSVIGHRLQIRHPAPNPMLRQLWIAALLVTCTLGLLLSHNLWGLCAIALLMSLGLAWLTPLYSTSLSLGQHQNQQHLVAAQLGLTHILGHLLGLSVTAVAMAQSLSCVYIWMTILGMIIAIANLSHQPEG</sequence>
<feature type="transmembrane region" description="Helical" evidence="4">
    <location>
        <begin position="395"/>
        <end position="412"/>
    </location>
</feature>